<dbReference type="SUPFAM" id="SSF50886">
    <property type="entry name" value="D-aminopeptidase, middle and C-terminal domains"/>
    <property type="match status" value="2"/>
</dbReference>
<evidence type="ECO:0000313" key="5">
    <source>
        <dbReference type="Proteomes" id="UP001269144"/>
    </source>
</evidence>
<evidence type="ECO:0000313" key="4">
    <source>
        <dbReference type="EMBL" id="MDS9469345.1"/>
    </source>
</evidence>
<dbReference type="Gene3D" id="3.40.710.10">
    <property type="entry name" value="DD-peptidase/beta-lactamase superfamily"/>
    <property type="match status" value="1"/>
</dbReference>
<dbReference type="InterPro" id="IPR012338">
    <property type="entry name" value="Beta-lactam/transpept-like"/>
</dbReference>
<evidence type="ECO:0000259" key="3">
    <source>
        <dbReference type="Pfam" id="PF07930"/>
    </source>
</evidence>
<dbReference type="EC" id="3.4.11.19" evidence="4"/>
<dbReference type="Gene3D" id="2.40.128.50">
    <property type="match status" value="2"/>
</dbReference>
<dbReference type="NCBIfam" id="NF009622">
    <property type="entry name" value="PRK13128.1"/>
    <property type="match status" value="1"/>
</dbReference>
<gene>
    <name evidence="4" type="ORF">RGQ15_17420</name>
</gene>
<reference evidence="5" key="1">
    <citation type="submission" date="2023-07" db="EMBL/GenBank/DDBJ databases">
        <title>Paracoccus sp. MBLB3053 whole genome sequence.</title>
        <authorList>
            <person name="Hwang C.Y."/>
            <person name="Cho E.-S."/>
            <person name="Seo M.-J."/>
        </authorList>
    </citation>
    <scope>NUCLEOTIDE SEQUENCE [LARGE SCALE GENOMIC DNA]</scope>
    <source>
        <strain evidence="5">MBLB3053</strain>
    </source>
</reference>
<evidence type="ECO:0000256" key="1">
    <source>
        <dbReference type="ARBA" id="ARBA00022438"/>
    </source>
</evidence>
<dbReference type="InterPro" id="IPR012856">
    <property type="entry name" value="DAP_B_dom"/>
</dbReference>
<organism evidence="4 5">
    <name type="scientific">Paracoccus aurantius</name>
    <dbReference type="NCBI Taxonomy" id="3073814"/>
    <lineage>
        <taxon>Bacteria</taxon>
        <taxon>Pseudomonadati</taxon>
        <taxon>Pseudomonadota</taxon>
        <taxon>Alphaproteobacteria</taxon>
        <taxon>Rhodobacterales</taxon>
        <taxon>Paracoccaceae</taxon>
        <taxon>Paracoccus</taxon>
    </lineage>
</organism>
<sequence>MTEIGHSALEAALDALPKQFPGPGGVAGVVKDGRIVATRTWGYADLDTGQIMTTSTRLPICSISKQFTCAVLLAAIEDPARLDGRVAEFLPNFEGTLPTVRQLCDNQSGLRDYWALTILQGAMAEQQFSREDALPLLARMKTGHFEPGAHYSYCNCNYRIICELIETETGEAIDELYRRHIWEPAGMTTAVLTPDTRRPLDGVVGYEGSDATGFFPAQNAIYWIGDAGISASLEDMMSYETWIDAGRDDERNLYRRISVPPGFADGTPARYGYGLAHATIAGLPFTGHSGALRGFRAQRLNSRDARLSVVVIFNHEADCFAAATALIKAALCARDTAPAQIPEAWDGQWIGPDGLLSRIETGRNSAMLRHATAAEKMLLTAQGDLAAPNVVLSRKGGLLTMRRPGENIATELVAVPEVSSGNASDIAGRYVSDELDAEMMIEAQGSAAFARFSGLLGQGRMERMAPAGLDIWILATRRSMDAPAPGDWTVVFKRDETGNVSGLTLGCWLARNITYVRVSASLPENGVMTG</sequence>
<dbReference type="InterPro" id="IPR027279">
    <property type="entry name" value="D_amino_pept/lipop_sf"/>
</dbReference>
<dbReference type="Proteomes" id="UP001269144">
    <property type="component" value="Unassembled WGS sequence"/>
</dbReference>
<name>A0ABU2HWB8_9RHOB</name>
<dbReference type="EMBL" id="JAVQLW010000003">
    <property type="protein sequence ID" value="MDS9469345.1"/>
    <property type="molecule type" value="Genomic_DNA"/>
</dbReference>
<keyword evidence="5" id="KW-1185">Reference proteome</keyword>
<dbReference type="PANTHER" id="PTHR46825">
    <property type="entry name" value="D-ALANYL-D-ALANINE-CARBOXYPEPTIDASE/ENDOPEPTIDASE AMPH"/>
    <property type="match status" value="1"/>
</dbReference>
<evidence type="ECO:0000259" key="2">
    <source>
        <dbReference type="Pfam" id="PF00144"/>
    </source>
</evidence>
<dbReference type="InterPro" id="IPR050491">
    <property type="entry name" value="AmpC-like"/>
</dbReference>
<dbReference type="PANTHER" id="PTHR46825:SF9">
    <property type="entry name" value="BETA-LACTAMASE-RELATED DOMAIN-CONTAINING PROTEIN"/>
    <property type="match status" value="1"/>
</dbReference>
<keyword evidence="4" id="KW-0378">Hydrolase</keyword>
<keyword evidence="1 4" id="KW-0031">Aminopeptidase</keyword>
<feature type="domain" description="Beta-lactamase-related" evidence="2">
    <location>
        <begin position="15"/>
        <end position="325"/>
    </location>
</feature>
<comment type="caution">
    <text evidence="4">The sequence shown here is derived from an EMBL/GenBank/DDBJ whole genome shotgun (WGS) entry which is preliminary data.</text>
</comment>
<dbReference type="SUPFAM" id="SSF56601">
    <property type="entry name" value="beta-lactamase/transpeptidase-like"/>
    <property type="match status" value="1"/>
</dbReference>
<dbReference type="GO" id="GO:0004177">
    <property type="term" value="F:aminopeptidase activity"/>
    <property type="evidence" value="ECO:0007669"/>
    <property type="project" value="UniProtKB-KW"/>
</dbReference>
<dbReference type="InterPro" id="IPR001466">
    <property type="entry name" value="Beta-lactam-related"/>
</dbReference>
<keyword evidence="1 4" id="KW-0645">Protease</keyword>
<protein>
    <submittedName>
        <fullName evidence="4">D-aminopeptidase</fullName>
        <ecNumber evidence="4">3.4.11.19</ecNumber>
    </submittedName>
</protein>
<feature type="domain" description="D-aminopeptidase" evidence="3">
    <location>
        <begin position="341"/>
        <end position="515"/>
    </location>
</feature>
<proteinExistence type="predicted"/>
<dbReference type="Pfam" id="PF07930">
    <property type="entry name" value="DAP_B"/>
    <property type="match status" value="1"/>
</dbReference>
<accession>A0ABU2HWB8</accession>
<dbReference type="RefSeq" id="WP_311161947.1">
    <property type="nucleotide sequence ID" value="NZ_JAVQLW010000003.1"/>
</dbReference>
<dbReference type="Pfam" id="PF00144">
    <property type="entry name" value="Beta-lactamase"/>
    <property type="match status" value="1"/>
</dbReference>